<keyword evidence="3" id="KW-1185">Reference proteome</keyword>
<feature type="region of interest" description="Disordered" evidence="1">
    <location>
        <begin position="166"/>
        <end position="213"/>
    </location>
</feature>
<dbReference type="OrthoDB" id="10476616at2759"/>
<gene>
    <name evidence="2" type="ORF">SKAU_G00245240</name>
</gene>
<name>A0A9Q1F1R4_SYNKA</name>
<evidence type="ECO:0000313" key="3">
    <source>
        <dbReference type="Proteomes" id="UP001152622"/>
    </source>
</evidence>
<feature type="compositionally biased region" description="Basic and acidic residues" evidence="1">
    <location>
        <begin position="166"/>
        <end position="175"/>
    </location>
</feature>
<comment type="caution">
    <text evidence="2">The sequence shown here is derived from an EMBL/GenBank/DDBJ whole genome shotgun (WGS) entry which is preliminary data.</text>
</comment>
<reference evidence="2" key="1">
    <citation type="journal article" date="2023" name="Science">
        <title>Genome structures resolve the early diversification of teleost fishes.</title>
        <authorList>
            <person name="Parey E."/>
            <person name="Louis A."/>
            <person name="Montfort J."/>
            <person name="Bouchez O."/>
            <person name="Roques C."/>
            <person name="Iampietro C."/>
            <person name="Lluch J."/>
            <person name="Castinel A."/>
            <person name="Donnadieu C."/>
            <person name="Desvignes T."/>
            <person name="Floi Bucao C."/>
            <person name="Jouanno E."/>
            <person name="Wen M."/>
            <person name="Mejri S."/>
            <person name="Dirks R."/>
            <person name="Jansen H."/>
            <person name="Henkel C."/>
            <person name="Chen W.J."/>
            <person name="Zahm M."/>
            <person name="Cabau C."/>
            <person name="Klopp C."/>
            <person name="Thompson A.W."/>
            <person name="Robinson-Rechavi M."/>
            <person name="Braasch I."/>
            <person name="Lecointre G."/>
            <person name="Bobe J."/>
            <person name="Postlethwait J.H."/>
            <person name="Berthelot C."/>
            <person name="Roest Crollius H."/>
            <person name="Guiguen Y."/>
        </authorList>
    </citation>
    <scope>NUCLEOTIDE SEQUENCE</scope>
    <source>
        <strain evidence="2">WJC10195</strain>
    </source>
</reference>
<proteinExistence type="predicted"/>
<evidence type="ECO:0000313" key="2">
    <source>
        <dbReference type="EMBL" id="KAJ8349394.1"/>
    </source>
</evidence>
<protein>
    <submittedName>
        <fullName evidence="2">Uncharacterized protein</fullName>
    </submittedName>
</protein>
<sequence length="242" mass="27462">MLKQTLKEVKKAEQAFLREGGYSQQRVQELKQVYDISSDIQNSASKIIRRSGRRRRAPDRYIPGEGDEEDEETFLAPLQVLPQPGRQQPLTKYTPWSSMDLENMVKDVPKITEGAGPWIAKVEMKTTHLPLCMGDVKQLLVRCVGHQVTEIMDLAGLKGIMDTHKMDGESFNRRRPDSRKRERRSGNLNSSDDPADTGTPNLTTSPRRTVPIHRMGWTKFPKASVPMDKPGPVAAERRLLEM</sequence>
<dbReference type="AlphaFoldDB" id="A0A9Q1F1R4"/>
<dbReference type="Proteomes" id="UP001152622">
    <property type="component" value="Chromosome 9"/>
</dbReference>
<accession>A0A9Q1F1R4</accession>
<evidence type="ECO:0000256" key="1">
    <source>
        <dbReference type="SAM" id="MobiDB-lite"/>
    </source>
</evidence>
<feature type="region of interest" description="Disordered" evidence="1">
    <location>
        <begin position="49"/>
        <end position="68"/>
    </location>
</feature>
<organism evidence="2 3">
    <name type="scientific">Synaphobranchus kaupii</name>
    <name type="common">Kaup's arrowtooth eel</name>
    <dbReference type="NCBI Taxonomy" id="118154"/>
    <lineage>
        <taxon>Eukaryota</taxon>
        <taxon>Metazoa</taxon>
        <taxon>Chordata</taxon>
        <taxon>Craniata</taxon>
        <taxon>Vertebrata</taxon>
        <taxon>Euteleostomi</taxon>
        <taxon>Actinopterygii</taxon>
        <taxon>Neopterygii</taxon>
        <taxon>Teleostei</taxon>
        <taxon>Anguilliformes</taxon>
        <taxon>Synaphobranchidae</taxon>
        <taxon>Synaphobranchus</taxon>
    </lineage>
</organism>
<feature type="compositionally biased region" description="Polar residues" evidence="1">
    <location>
        <begin position="186"/>
        <end position="207"/>
    </location>
</feature>
<dbReference type="EMBL" id="JAINUF010000009">
    <property type="protein sequence ID" value="KAJ8349394.1"/>
    <property type="molecule type" value="Genomic_DNA"/>
</dbReference>